<dbReference type="Pfam" id="PF00924">
    <property type="entry name" value="MS_channel_2nd"/>
    <property type="match status" value="1"/>
</dbReference>
<evidence type="ECO:0000259" key="8">
    <source>
        <dbReference type="PROSITE" id="PS50042"/>
    </source>
</evidence>
<feature type="transmembrane region" description="Helical" evidence="7">
    <location>
        <begin position="76"/>
        <end position="94"/>
    </location>
</feature>
<dbReference type="EMBL" id="JAMZMM010000017">
    <property type="protein sequence ID" value="MCP2727515.1"/>
    <property type="molecule type" value="Genomic_DNA"/>
</dbReference>
<keyword evidence="4 7" id="KW-0812">Transmembrane</keyword>
<dbReference type="RefSeq" id="WP_254010331.1">
    <property type="nucleotide sequence ID" value="NZ_JAMZMM010000017.1"/>
</dbReference>
<protein>
    <submittedName>
        <fullName evidence="9">Mechanosensitive ion channel family protein</fullName>
    </submittedName>
</protein>
<keyword evidence="5 7" id="KW-1133">Transmembrane helix</keyword>
<feature type="transmembrane region" description="Helical" evidence="7">
    <location>
        <begin position="114"/>
        <end position="132"/>
    </location>
</feature>
<name>A0AAE3KKG0_9CYAN</name>
<evidence type="ECO:0000256" key="5">
    <source>
        <dbReference type="ARBA" id="ARBA00022989"/>
    </source>
</evidence>
<feature type="domain" description="Cyclic nucleotide-binding" evidence="8">
    <location>
        <begin position="346"/>
        <end position="440"/>
    </location>
</feature>
<dbReference type="InterPro" id="IPR018490">
    <property type="entry name" value="cNMP-bd_dom_sf"/>
</dbReference>
<keyword evidence="6 7" id="KW-0472">Membrane</keyword>
<comment type="similarity">
    <text evidence="2">Belongs to the MscS (TC 1.A.23) family.</text>
</comment>
<dbReference type="InterPro" id="IPR014710">
    <property type="entry name" value="RmlC-like_jellyroll"/>
</dbReference>
<dbReference type="GO" id="GO:0005886">
    <property type="term" value="C:plasma membrane"/>
    <property type="evidence" value="ECO:0007669"/>
    <property type="project" value="UniProtKB-SubCell"/>
</dbReference>
<dbReference type="InterPro" id="IPR011066">
    <property type="entry name" value="MscS_channel_C_sf"/>
</dbReference>
<dbReference type="GO" id="GO:0008381">
    <property type="term" value="F:mechanosensitive monoatomic ion channel activity"/>
    <property type="evidence" value="ECO:0007669"/>
    <property type="project" value="InterPro"/>
</dbReference>
<dbReference type="Gene3D" id="1.10.287.1260">
    <property type="match status" value="1"/>
</dbReference>
<comment type="subcellular location">
    <subcellularLocation>
        <location evidence="1">Cell membrane</location>
        <topology evidence="1">Multi-pass membrane protein</topology>
    </subcellularLocation>
</comment>
<dbReference type="InterPro" id="IPR000595">
    <property type="entry name" value="cNMP-bd_dom"/>
</dbReference>
<dbReference type="Proteomes" id="UP001204953">
    <property type="component" value="Unassembled WGS sequence"/>
</dbReference>
<evidence type="ECO:0000256" key="1">
    <source>
        <dbReference type="ARBA" id="ARBA00004651"/>
    </source>
</evidence>
<accession>A0AAE3KKG0</accession>
<dbReference type="PROSITE" id="PS50042">
    <property type="entry name" value="CNMP_BINDING_3"/>
    <property type="match status" value="1"/>
</dbReference>
<dbReference type="SUPFAM" id="SSF50182">
    <property type="entry name" value="Sm-like ribonucleoproteins"/>
    <property type="match status" value="1"/>
</dbReference>
<dbReference type="SMART" id="SM00100">
    <property type="entry name" value="cNMP"/>
    <property type="match status" value="1"/>
</dbReference>
<dbReference type="InterPro" id="IPR011014">
    <property type="entry name" value="MscS_channel_TM-2"/>
</dbReference>
<dbReference type="CDD" id="cd00038">
    <property type="entry name" value="CAP_ED"/>
    <property type="match status" value="1"/>
</dbReference>
<dbReference type="Gene3D" id="2.60.120.10">
    <property type="entry name" value="Jelly Rolls"/>
    <property type="match status" value="1"/>
</dbReference>
<dbReference type="InterPro" id="IPR045275">
    <property type="entry name" value="MscS_archaea/bacteria_type"/>
</dbReference>
<evidence type="ECO:0000256" key="2">
    <source>
        <dbReference type="ARBA" id="ARBA00008017"/>
    </source>
</evidence>
<gene>
    <name evidence="9" type="ORF">NJ959_03375</name>
</gene>
<evidence type="ECO:0000256" key="6">
    <source>
        <dbReference type="ARBA" id="ARBA00023136"/>
    </source>
</evidence>
<evidence type="ECO:0000256" key="3">
    <source>
        <dbReference type="ARBA" id="ARBA00022475"/>
    </source>
</evidence>
<evidence type="ECO:0000313" key="10">
    <source>
        <dbReference type="Proteomes" id="UP001204953"/>
    </source>
</evidence>
<dbReference type="Gene3D" id="3.30.70.100">
    <property type="match status" value="1"/>
</dbReference>
<dbReference type="PANTHER" id="PTHR30221">
    <property type="entry name" value="SMALL-CONDUCTANCE MECHANOSENSITIVE CHANNEL"/>
    <property type="match status" value="1"/>
</dbReference>
<comment type="caution">
    <text evidence="9">The sequence shown here is derived from an EMBL/GenBank/DDBJ whole genome shotgun (WGS) entry which is preliminary data.</text>
</comment>
<keyword evidence="3" id="KW-1003">Cell membrane</keyword>
<dbReference type="PANTHER" id="PTHR30221:SF1">
    <property type="entry name" value="SMALL-CONDUCTANCE MECHANOSENSITIVE CHANNEL"/>
    <property type="match status" value="1"/>
</dbReference>
<dbReference type="Gene3D" id="2.30.30.60">
    <property type="match status" value="1"/>
</dbReference>
<keyword evidence="10" id="KW-1185">Reference proteome</keyword>
<dbReference type="InterPro" id="IPR023408">
    <property type="entry name" value="MscS_beta-dom_sf"/>
</dbReference>
<dbReference type="SUPFAM" id="SSF82861">
    <property type="entry name" value="Mechanosensitive channel protein MscS (YggB), transmembrane region"/>
    <property type="match status" value="1"/>
</dbReference>
<dbReference type="SUPFAM" id="SSF82689">
    <property type="entry name" value="Mechanosensitive channel protein MscS (YggB), C-terminal domain"/>
    <property type="match status" value="1"/>
</dbReference>
<dbReference type="AlphaFoldDB" id="A0AAE3KKG0"/>
<evidence type="ECO:0000256" key="4">
    <source>
        <dbReference type="ARBA" id="ARBA00022692"/>
    </source>
</evidence>
<dbReference type="InterPro" id="IPR006685">
    <property type="entry name" value="MscS_channel_2nd"/>
</dbReference>
<dbReference type="Pfam" id="PF00027">
    <property type="entry name" value="cNMP_binding"/>
    <property type="match status" value="1"/>
</dbReference>
<dbReference type="SUPFAM" id="SSF51206">
    <property type="entry name" value="cAMP-binding domain-like"/>
    <property type="match status" value="1"/>
</dbReference>
<reference evidence="9" key="1">
    <citation type="submission" date="2022-06" db="EMBL/GenBank/DDBJ databases">
        <title>New cyanobacteria of genus Symplocastrum in benthos of Lake Baikal.</title>
        <authorList>
            <person name="Sorokovikova E."/>
            <person name="Tikhonova I."/>
            <person name="Krasnopeev A."/>
            <person name="Evseev P."/>
            <person name="Gladkikh A."/>
            <person name="Belykh O."/>
        </authorList>
    </citation>
    <scope>NUCLEOTIDE SEQUENCE</scope>
    <source>
        <strain evidence="9">BBK-W-15</strain>
    </source>
</reference>
<evidence type="ECO:0000313" key="9">
    <source>
        <dbReference type="EMBL" id="MCP2727515.1"/>
    </source>
</evidence>
<feature type="transmembrane region" description="Helical" evidence="7">
    <location>
        <begin position="6"/>
        <end position="27"/>
    </location>
</feature>
<sequence>MNQSTLIWGLILILGFPLFSVTIGEIIEHLQRKGNPLARFLHNIRTWLLPPLAILLLMQHLLGIKSSDLSFQVVETALGLATIYTLISLINAILTTSNRKISWQIHVPNLLFQFARSLVIISIIAYVLANVWNVNLSKVVQALGVGSLVIALALQDTLSNLVSGFLLIFESPLKVGDWVKFKDLEGEVVEINWRAARLKTRNQGIVIVPNGILAKDIIYNYTMLDQIHADRVYISFWREDSPNRIQQMLKNTALATKGIISQPPPDVRLISFDGYATKYEVMFYINDFARLEFIRNDFMTCVHHAARRNGLNIAVPTNREFRLDGGPVPKEEPKQKIMESLQTIPYFRSLERSILEQLTQRANLEGFAIGEQIVREGDFDTGFYIILNGSVRLSAMDLQNREQEVVRLSKDDFFGEMVFWRGEPSHVSVTVIEDLKTIRIAPDAVSDLAHQNHRFALEMNQFVEQRRKATQLAIGTNNLANLDTILQERGSHPFIQQLMDLSDN</sequence>
<organism evidence="9 10">
    <name type="scientific">Limnofasciculus baicalensis BBK-W-15</name>
    <dbReference type="NCBI Taxonomy" id="2699891"/>
    <lineage>
        <taxon>Bacteria</taxon>
        <taxon>Bacillati</taxon>
        <taxon>Cyanobacteriota</taxon>
        <taxon>Cyanophyceae</taxon>
        <taxon>Coleofasciculales</taxon>
        <taxon>Coleofasciculaceae</taxon>
        <taxon>Limnofasciculus</taxon>
        <taxon>Limnofasciculus baicalensis</taxon>
    </lineage>
</organism>
<evidence type="ECO:0000256" key="7">
    <source>
        <dbReference type="SAM" id="Phobius"/>
    </source>
</evidence>
<proteinExistence type="inferred from homology"/>
<dbReference type="InterPro" id="IPR010920">
    <property type="entry name" value="LSM_dom_sf"/>
</dbReference>
<feature type="transmembrane region" description="Helical" evidence="7">
    <location>
        <begin position="47"/>
        <end position="64"/>
    </location>
</feature>